<evidence type="ECO:0000313" key="19">
    <source>
        <dbReference type="EMBL" id="AKO62595.1"/>
    </source>
</evidence>
<keyword evidence="12 17" id="KW-0520">NAD</keyword>
<comment type="function">
    <text evidence="17">Core subunit of the mitochondrial membrane respiratory chain NADH dehydrogenase (Complex I) which catalyzes electron transfer from NADH through the respiratory chain, using ubiquinone as an electron acceptor. Essential for the catalytic activity of complex I.</text>
</comment>
<dbReference type="PANTHER" id="PTHR11058">
    <property type="entry name" value="NADH-UBIQUINONE OXIDOREDUCTASE CHAIN 3"/>
    <property type="match status" value="1"/>
</dbReference>
<dbReference type="GO" id="GO:0031966">
    <property type="term" value="C:mitochondrial membrane"/>
    <property type="evidence" value="ECO:0007669"/>
    <property type="project" value="UniProtKB-SubCell"/>
</dbReference>
<evidence type="ECO:0000256" key="8">
    <source>
        <dbReference type="ARBA" id="ARBA00022692"/>
    </source>
</evidence>
<evidence type="ECO:0000256" key="14">
    <source>
        <dbReference type="ARBA" id="ARBA00023128"/>
    </source>
</evidence>
<keyword evidence="8 17" id="KW-0812">Transmembrane</keyword>
<evidence type="ECO:0000256" key="1">
    <source>
        <dbReference type="ARBA" id="ARBA00003257"/>
    </source>
</evidence>
<evidence type="ECO:0000256" key="6">
    <source>
        <dbReference type="ARBA" id="ARBA00022448"/>
    </source>
</evidence>
<evidence type="ECO:0000256" key="11">
    <source>
        <dbReference type="ARBA" id="ARBA00022989"/>
    </source>
</evidence>
<dbReference type="EMBL" id="MT527962">
    <property type="protein sequence ID" value="QNR58506.1"/>
    <property type="molecule type" value="Genomic_DNA"/>
</dbReference>
<keyword evidence="7 17" id="KW-0679">Respiratory chain</keyword>
<evidence type="ECO:0000256" key="3">
    <source>
        <dbReference type="ARBA" id="ARBA00008472"/>
    </source>
</evidence>
<name>A0A0U2DAX4_9PEZI</name>
<feature type="region of interest" description="Disordered" evidence="18">
    <location>
        <begin position="122"/>
        <end position="142"/>
    </location>
</feature>
<comment type="function">
    <text evidence="1">Core subunit of the mitochondrial membrane respiratory chain NADH dehydrogenase (Complex I) that is believed to belong to the minimal assembly required for catalysis. Complex I functions in the transfer of electrons from NADH to the respiratory chain. The immediate electron acceptor for the enzyme is believed to be ubiquinone.</text>
</comment>
<evidence type="ECO:0000256" key="10">
    <source>
        <dbReference type="ARBA" id="ARBA00022982"/>
    </source>
</evidence>
<evidence type="ECO:0000256" key="15">
    <source>
        <dbReference type="ARBA" id="ARBA00023136"/>
    </source>
</evidence>
<evidence type="ECO:0000256" key="7">
    <source>
        <dbReference type="ARBA" id="ARBA00022660"/>
    </source>
</evidence>
<reference evidence="19" key="1">
    <citation type="journal article" date="2014" name="Mitochondrial DNA">
        <title>The complete mitochondrial genome of the phytopathogenic fungus Phomopsis longicolla.</title>
        <authorList>
            <person name="Koloniuk I."/>
            <person name="Hrabakova L."/>
            <person name="Petrzik K."/>
        </authorList>
    </citation>
    <scope>NUCLEOTIDE SEQUENCE</scope>
</reference>
<dbReference type="GO" id="GO:0008137">
    <property type="term" value="F:NADH dehydrogenase (ubiquinone) activity"/>
    <property type="evidence" value="ECO:0007669"/>
    <property type="project" value="UniProtKB-UniRule"/>
</dbReference>
<evidence type="ECO:0000256" key="9">
    <source>
        <dbReference type="ARBA" id="ARBA00022967"/>
    </source>
</evidence>
<evidence type="ECO:0000256" key="2">
    <source>
        <dbReference type="ARBA" id="ARBA00004225"/>
    </source>
</evidence>
<evidence type="ECO:0000256" key="18">
    <source>
        <dbReference type="SAM" id="MobiDB-lite"/>
    </source>
</evidence>
<sequence>MSSMTLFILFVSIIAILFLVLNLLFAPHNPYAEKFSSFECGFHSFLGQNRSQFNVKFFIFGLVFLLFDLEITLVFPFAVSQSLNSLYGLIIVLIFLVVITIGFVYELGKGALKIDSKQNIGPSNDSRPNTSISFIENSKTRN</sequence>
<accession>A0A0U2DAX4</accession>
<proteinExistence type="inferred from homology"/>
<geneLocation type="mitochondrion" evidence="19"/>
<evidence type="ECO:0000256" key="13">
    <source>
        <dbReference type="ARBA" id="ARBA00023075"/>
    </source>
</evidence>
<protein>
    <recommendedName>
        <fullName evidence="5 17">NADH-ubiquinone oxidoreductase chain 3</fullName>
        <ecNumber evidence="4 17">7.1.1.2</ecNumber>
    </recommendedName>
</protein>
<dbReference type="InterPro" id="IPR038430">
    <property type="entry name" value="NDAH_ubi_oxred_su3_sf"/>
</dbReference>
<keyword evidence="11 17" id="KW-1133">Transmembrane helix</keyword>
<feature type="transmembrane region" description="Helical" evidence="17">
    <location>
        <begin position="57"/>
        <end position="79"/>
    </location>
</feature>
<comment type="similarity">
    <text evidence="3 17">Belongs to the complex I subunit 3 family.</text>
</comment>
<dbReference type="EMBL" id="KP137411">
    <property type="protein sequence ID" value="AKO62595.1"/>
    <property type="molecule type" value="Genomic_DNA"/>
</dbReference>
<dbReference type="InterPro" id="IPR000440">
    <property type="entry name" value="NADH_UbQ/plastoQ_OxRdtase_su3"/>
</dbReference>
<keyword evidence="10 17" id="KW-0249">Electron transport</keyword>
<evidence type="ECO:0000256" key="17">
    <source>
        <dbReference type="RuleBase" id="RU003640"/>
    </source>
</evidence>
<keyword evidence="13 17" id="KW-0830">Ubiquinone</keyword>
<comment type="catalytic activity">
    <reaction evidence="16 17">
        <text>a ubiquinone + NADH + 5 H(+)(in) = a ubiquinol + NAD(+) + 4 H(+)(out)</text>
        <dbReference type="Rhea" id="RHEA:29091"/>
        <dbReference type="Rhea" id="RHEA-COMP:9565"/>
        <dbReference type="Rhea" id="RHEA-COMP:9566"/>
        <dbReference type="ChEBI" id="CHEBI:15378"/>
        <dbReference type="ChEBI" id="CHEBI:16389"/>
        <dbReference type="ChEBI" id="CHEBI:17976"/>
        <dbReference type="ChEBI" id="CHEBI:57540"/>
        <dbReference type="ChEBI" id="CHEBI:57945"/>
        <dbReference type="EC" id="7.1.1.2"/>
    </reaction>
</comment>
<keyword evidence="15 17" id="KW-0472">Membrane</keyword>
<reference evidence="20" key="2">
    <citation type="submission" date="2020-05" db="EMBL/GenBank/DDBJ databases">
        <title>Mitochondrial genome of Phomopsis longicolla isolate MSPL 10-6, a fungus causing Phomopsis seed decay in soybean.</title>
        <authorList>
            <person name="Li S."/>
            <person name="Deng Y."/>
        </authorList>
    </citation>
    <scope>NUCLEOTIDE SEQUENCE</scope>
</reference>
<dbReference type="AlphaFoldDB" id="A0A0U2DAX4"/>
<keyword evidence="6 17" id="KW-0813">Transport</keyword>
<evidence type="ECO:0000256" key="12">
    <source>
        <dbReference type="ARBA" id="ARBA00023027"/>
    </source>
</evidence>
<organism evidence="19">
    <name type="scientific">Diaporthe longicolla</name>
    <dbReference type="NCBI Taxonomy" id="54899"/>
    <lineage>
        <taxon>Eukaryota</taxon>
        <taxon>Fungi</taxon>
        <taxon>Dikarya</taxon>
        <taxon>Ascomycota</taxon>
        <taxon>Pezizomycotina</taxon>
        <taxon>Sordariomycetes</taxon>
        <taxon>Sordariomycetidae</taxon>
        <taxon>Diaporthales</taxon>
        <taxon>Diaporthaceae</taxon>
        <taxon>Diaporthe</taxon>
    </lineage>
</organism>
<dbReference type="RefSeq" id="YP_009158296.1">
    <property type="nucleotide sequence ID" value="NC_027509.1"/>
</dbReference>
<dbReference type="FunFam" id="1.20.58.1610:FF:000009">
    <property type="entry name" value="NADH-ubiquinone oxidoreductase chain 3"/>
    <property type="match status" value="1"/>
</dbReference>
<dbReference type="GO" id="GO:0030964">
    <property type="term" value="C:NADH dehydrogenase complex"/>
    <property type="evidence" value="ECO:0007669"/>
    <property type="project" value="TreeGrafter"/>
</dbReference>
<evidence type="ECO:0000313" key="20">
    <source>
        <dbReference type="EMBL" id="QNR58506.1"/>
    </source>
</evidence>
<keyword evidence="14 17" id="KW-0496">Mitochondrion</keyword>
<comment type="subcellular location">
    <subcellularLocation>
        <location evidence="2 17">Mitochondrion membrane</location>
        <topology evidence="2 17">Multi-pass membrane protein</topology>
    </subcellularLocation>
</comment>
<dbReference type="Pfam" id="PF00507">
    <property type="entry name" value="Oxidored_q4"/>
    <property type="match status" value="1"/>
</dbReference>
<dbReference type="EC" id="7.1.1.2" evidence="4 17"/>
<evidence type="ECO:0000256" key="16">
    <source>
        <dbReference type="ARBA" id="ARBA00049551"/>
    </source>
</evidence>
<keyword evidence="9 17" id="KW-1278">Translocase</keyword>
<gene>
    <name evidence="20" type="primary">nad3</name>
</gene>
<evidence type="ECO:0000256" key="4">
    <source>
        <dbReference type="ARBA" id="ARBA00012944"/>
    </source>
</evidence>
<dbReference type="PANTHER" id="PTHR11058:SF9">
    <property type="entry name" value="NADH-UBIQUINONE OXIDOREDUCTASE CHAIN 3"/>
    <property type="match status" value="1"/>
</dbReference>
<feature type="transmembrane region" description="Helical" evidence="17">
    <location>
        <begin position="85"/>
        <end position="107"/>
    </location>
</feature>
<dbReference type="Gene3D" id="1.20.58.1610">
    <property type="entry name" value="NADH:ubiquinone/plastoquinone oxidoreductase, chain 3"/>
    <property type="match status" value="1"/>
</dbReference>
<evidence type="ECO:0000256" key="5">
    <source>
        <dbReference type="ARBA" id="ARBA00021007"/>
    </source>
</evidence>
<feature type="transmembrane region" description="Helical" evidence="17">
    <location>
        <begin position="6"/>
        <end position="25"/>
    </location>
</feature>